<organism evidence="1 2">
    <name type="scientific">Phytophthora palmivora</name>
    <dbReference type="NCBI Taxonomy" id="4796"/>
    <lineage>
        <taxon>Eukaryota</taxon>
        <taxon>Sar</taxon>
        <taxon>Stramenopiles</taxon>
        <taxon>Oomycota</taxon>
        <taxon>Peronosporomycetes</taxon>
        <taxon>Peronosporales</taxon>
        <taxon>Peronosporaceae</taxon>
        <taxon>Phytophthora</taxon>
    </lineage>
</organism>
<comment type="caution">
    <text evidence="1">The sequence shown here is derived from an EMBL/GenBank/DDBJ whole genome shotgun (WGS) entry which is preliminary data.</text>
</comment>
<gene>
    <name evidence="1" type="ORF">PHPALM_16356</name>
</gene>
<dbReference type="OrthoDB" id="162750at2759"/>
<dbReference type="Proteomes" id="UP000237271">
    <property type="component" value="Unassembled WGS sequence"/>
</dbReference>
<dbReference type="EMBL" id="NCKW01008870">
    <property type="protein sequence ID" value="POM67611.1"/>
    <property type="molecule type" value="Genomic_DNA"/>
</dbReference>
<reference evidence="1 2" key="1">
    <citation type="journal article" date="2017" name="Genome Biol. Evol.">
        <title>Phytophthora megakarya and P. palmivora, closely related causal agents of cacao black pod rot, underwent increases in genome sizes and gene numbers by different mechanisms.</title>
        <authorList>
            <person name="Ali S.S."/>
            <person name="Shao J."/>
            <person name="Lary D.J."/>
            <person name="Kronmiller B."/>
            <person name="Shen D."/>
            <person name="Strem M.D."/>
            <person name="Amoako-Attah I."/>
            <person name="Akrofi A.Y."/>
            <person name="Begoude B.A."/>
            <person name="Ten Hoopen G.M."/>
            <person name="Coulibaly K."/>
            <person name="Kebe B.I."/>
            <person name="Melnick R.L."/>
            <person name="Guiltinan M.J."/>
            <person name="Tyler B.M."/>
            <person name="Meinhardt L.W."/>
            <person name="Bailey B.A."/>
        </authorList>
    </citation>
    <scope>NUCLEOTIDE SEQUENCE [LARGE SCALE GENOMIC DNA]</scope>
    <source>
        <strain evidence="2">sbr112.9</strain>
    </source>
</reference>
<name>A0A2P4XPY1_9STRA</name>
<dbReference type="AlphaFoldDB" id="A0A2P4XPY1"/>
<accession>A0A2P4XPY1</accession>
<proteinExistence type="predicted"/>
<keyword evidence="2" id="KW-1185">Reference proteome</keyword>
<evidence type="ECO:0000313" key="1">
    <source>
        <dbReference type="EMBL" id="POM67611.1"/>
    </source>
</evidence>
<sequence length="146" mass="15921">MEAKQQDALVDVIRAIIGPTDVSRERILALLSQAGNDPNKAVDLYFQAGNGAELKVNDVEGSDEEDGVDMAWAETPALPRKAVEIDIDAPADWTPKAEELSGLLGGEVKRDIILNPLSRTNNDLQKAVEIFFSENGADAEFEEDPW</sequence>
<evidence type="ECO:0000313" key="2">
    <source>
        <dbReference type="Proteomes" id="UP000237271"/>
    </source>
</evidence>
<protein>
    <submittedName>
        <fullName evidence="1">Uncharacterized protein</fullName>
    </submittedName>
</protein>